<dbReference type="Pfam" id="PF02492">
    <property type="entry name" value="cobW"/>
    <property type="match status" value="1"/>
</dbReference>
<comment type="similarity">
    <text evidence="4">Belongs to the SIMIBI class G3E GTPase family. ZNG1 subfamily.</text>
</comment>
<evidence type="ECO:0000313" key="7">
    <source>
        <dbReference type="EMBL" id="MCP8968587.1"/>
    </source>
</evidence>
<dbReference type="GO" id="GO:0005737">
    <property type="term" value="C:cytoplasm"/>
    <property type="evidence" value="ECO:0007669"/>
    <property type="project" value="TreeGrafter"/>
</dbReference>
<dbReference type="Gene3D" id="3.30.1220.10">
    <property type="entry name" value="CobW-like, C-terminal domain"/>
    <property type="match status" value="1"/>
</dbReference>
<feature type="domain" description="CobW C-terminal" evidence="6">
    <location>
        <begin position="222"/>
        <end position="310"/>
    </location>
</feature>
<dbReference type="EMBL" id="JANCLT010000003">
    <property type="protein sequence ID" value="MCP8968587.1"/>
    <property type="molecule type" value="Genomic_DNA"/>
</dbReference>
<organism evidence="7 8">
    <name type="scientific">Ectobacillus ponti</name>
    <dbReference type="NCBI Taxonomy" id="2961894"/>
    <lineage>
        <taxon>Bacteria</taxon>
        <taxon>Bacillati</taxon>
        <taxon>Bacillota</taxon>
        <taxon>Bacilli</taxon>
        <taxon>Bacillales</taxon>
        <taxon>Bacillaceae</taxon>
        <taxon>Ectobacillus</taxon>
    </lineage>
</organism>
<dbReference type="SMART" id="SM00833">
    <property type="entry name" value="CobW_C"/>
    <property type="match status" value="1"/>
</dbReference>
<dbReference type="RefSeq" id="WP_254758490.1">
    <property type="nucleotide sequence ID" value="NZ_JANCLT010000003.1"/>
</dbReference>
<evidence type="ECO:0000256" key="3">
    <source>
        <dbReference type="ARBA" id="ARBA00023186"/>
    </source>
</evidence>
<keyword evidence="1" id="KW-0547">Nucleotide-binding</keyword>
<dbReference type="AlphaFoldDB" id="A0AA41X4I8"/>
<reference evidence="7" key="1">
    <citation type="submission" date="2022-07" db="EMBL/GenBank/DDBJ databases">
        <authorList>
            <person name="Li W.-J."/>
            <person name="Deng Q.-Q."/>
        </authorList>
    </citation>
    <scope>NUCLEOTIDE SEQUENCE</scope>
    <source>
        <strain evidence="7">SYSU M60031</strain>
    </source>
</reference>
<dbReference type="InterPro" id="IPR027417">
    <property type="entry name" value="P-loop_NTPase"/>
</dbReference>
<sequence>MKKRIPVYILSGFLGSGKTTVLLRMIAACKERGQRPAIILNELGKVNVEEHLFADEDLNELLDGCICCTIQSNFRAVLDDLAAQSPDVLLIEGTGVANPVELIEVLTEPRYTGYFHLHSLISVVDASRFLEYQSIFLSSGAMRKLFRDQIRCASYVVLNKTDAISERKLAGIVEKVRALVGEHVPLYNTTFGQIHADELFQERIMVHHADEPASRGQHHAAVRAVRMDAVPPLEQKQLQDWIKSLPDSIYRGKGVLRLQGKEGLYELQYASGQLAIKHMYMDNPNVTAALVFIGEGETAKALVQSFQKEFGKVRLR</sequence>
<proteinExistence type="inferred from homology"/>
<dbReference type="InterPro" id="IPR003495">
    <property type="entry name" value="CobW/HypB/UreG_nucleotide-bd"/>
</dbReference>
<dbReference type="InterPro" id="IPR036627">
    <property type="entry name" value="CobW-likC_sf"/>
</dbReference>
<dbReference type="InterPro" id="IPR011629">
    <property type="entry name" value="CobW-like_C"/>
</dbReference>
<gene>
    <name evidence="7" type="ORF">NK662_08540</name>
</gene>
<evidence type="ECO:0000256" key="1">
    <source>
        <dbReference type="ARBA" id="ARBA00022741"/>
    </source>
</evidence>
<dbReference type="Proteomes" id="UP001156102">
    <property type="component" value="Unassembled WGS sequence"/>
</dbReference>
<dbReference type="SUPFAM" id="SSF52540">
    <property type="entry name" value="P-loop containing nucleoside triphosphate hydrolases"/>
    <property type="match status" value="1"/>
</dbReference>
<evidence type="ECO:0000256" key="4">
    <source>
        <dbReference type="ARBA" id="ARBA00034320"/>
    </source>
</evidence>
<dbReference type="SUPFAM" id="SSF90002">
    <property type="entry name" value="Hypothetical protein YjiA, C-terminal domain"/>
    <property type="match status" value="1"/>
</dbReference>
<dbReference type="PANTHER" id="PTHR13748">
    <property type="entry name" value="COBW-RELATED"/>
    <property type="match status" value="1"/>
</dbReference>
<comment type="caution">
    <text evidence="7">The sequence shown here is derived from an EMBL/GenBank/DDBJ whole genome shotgun (WGS) entry which is preliminary data.</text>
</comment>
<dbReference type="Gene3D" id="3.40.50.300">
    <property type="entry name" value="P-loop containing nucleotide triphosphate hydrolases"/>
    <property type="match status" value="1"/>
</dbReference>
<evidence type="ECO:0000259" key="6">
    <source>
        <dbReference type="SMART" id="SM00833"/>
    </source>
</evidence>
<keyword evidence="8" id="KW-1185">Reference proteome</keyword>
<dbReference type="GO" id="GO:0000166">
    <property type="term" value="F:nucleotide binding"/>
    <property type="evidence" value="ECO:0007669"/>
    <property type="project" value="UniProtKB-KW"/>
</dbReference>
<protein>
    <submittedName>
        <fullName evidence="7">GTP-binding protein</fullName>
    </submittedName>
</protein>
<keyword evidence="3" id="KW-0143">Chaperone</keyword>
<evidence type="ECO:0000313" key="8">
    <source>
        <dbReference type="Proteomes" id="UP001156102"/>
    </source>
</evidence>
<evidence type="ECO:0000256" key="2">
    <source>
        <dbReference type="ARBA" id="ARBA00022801"/>
    </source>
</evidence>
<comment type="catalytic activity">
    <reaction evidence="5">
        <text>GTP + H2O = GDP + phosphate + H(+)</text>
        <dbReference type="Rhea" id="RHEA:19669"/>
        <dbReference type="ChEBI" id="CHEBI:15377"/>
        <dbReference type="ChEBI" id="CHEBI:15378"/>
        <dbReference type="ChEBI" id="CHEBI:37565"/>
        <dbReference type="ChEBI" id="CHEBI:43474"/>
        <dbReference type="ChEBI" id="CHEBI:58189"/>
    </reaction>
    <physiologicalReaction direction="left-to-right" evidence="5">
        <dbReference type="Rhea" id="RHEA:19670"/>
    </physiologicalReaction>
</comment>
<accession>A0AA41X4I8</accession>
<dbReference type="CDD" id="cd03112">
    <property type="entry name" value="CobW-like"/>
    <property type="match status" value="1"/>
</dbReference>
<dbReference type="InterPro" id="IPR051316">
    <property type="entry name" value="Zinc-reg_GTPase_activator"/>
</dbReference>
<dbReference type="Pfam" id="PF07683">
    <property type="entry name" value="CobW_C"/>
    <property type="match status" value="1"/>
</dbReference>
<name>A0AA41X4I8_9BACI</name>
<keyword evidence="2" id="KW-0378">Hydrolase</keyword>
<evidence type="ECO:0000256" key="5">
    <source>
        <dbReference type="ARBA" id="ARBA00049117"/>
    </source>
</evidence>
<dbReference type="GO" id="GO:0016787">
    <property type="term" value="F:hydrolase activity"/>
    <property type="evidence" value="ECO:0007669"/>
    <property type="project" value="UniProtKB-KW"/>
</dbReference>
<dbReference type="PANTHER" id="PTHR13748:SF62">
    <property type="entry name" value="COBW DOMAIN-CONTAINING PROTEIN"/>
    <property type="match status" value="1"/>
</dbReference>